<feature type="compositionally biased region" description="Polar residues" evidence="1">
    <location>
        <begin position="82"/>
        <end position="103"/>
    </location>
</feature>
<name>A0AAE1P3V6_9EUCA</name>
<reference evidence="2" key="1">
    <citation type="submission" date="2023-11" db="EMBL/GenBank/DDBJ databases">
        <title>Genome assemblies of two species of porcelain crab, Petrolisthes cinctipes and Petrolisthes manimaculis (Anomura: Porcellanidae).</title>
        <authorList>
            <person name="Angst P."/>
        </authorList>
    </citation>
    <scope>NUCLEOTIDE SEQUENCE</scope>
    <source>
        <strain evidence="2">PB745_02</strain>
        <tissue evidence="2">Gill</tissue>
    </source>
</reference>
<dbReference type="AlphaFoldDB" id="A0AAE1P3V6"/>
<sequence length="103" mass="11853">MQGQEQKIGKERAKEIMVKMKLGDEGGMERQLRIKSRRRTWPKKRGEEGRRVEWTTPRGSGGVERARVDRRVMRAATGLPKPTNQPTSPRLFAPQTQMLSHSQ</sequence>
<evidence type="ECO:0000313" key="3">
    <source>
        <dbReference type="Proteomes" id="UP001292094"/>
    </source>
</evidence>
<gene>
    <name evidence="2" type="ORF">Pmani_027122</name>
</gene>
<organism evidence="2 3">
    <name type="scientific">Petrolisthes manimaculis</name>
    <dbReference type="NCBI Taxonomy" id="1843537"/>
    <lineage>
        <taxon>Eukaryota</taxon>
        <taxon>Metazoa</taxon>
        <taxon>Ecdysozoa</taxon>
        <taxon>Arthropoda</taxon>
        <taxon>Crustacea</taxon>
        <taxon>Multicrustacea</taxon>
        <taxon>Malacostraca</taxon>
        <taxon>Eumalacostraca</taxon>
        <taxon>Eucarida</taxon>
        <taxon>Decapoda</taxon>
        <taxon>Pleocyemata</taxon>
        <taxon>Anomura</taxon>
        <taxon>Galatheoidea</taxon>
        <taxon>Porcellanidae</taxon>
        <taxon>Petrolisthes</taxon>
    </lineage>
</organism>
<feature type="region of interest" description="Disordered" evidence="1">
    <location>
        <begin position="40"/>
        <end position="103"/>
    </location>
</feature>
<evidence type="ECO:0000313" key="2">
    <source>
        <dbReference type="EMBL" id="KAK4300691.1"/>
    </source>
</evidence>
<feature type="compositionally biased region" description="Basic and acidic residues" evidence="1">
    <location>
        <begin position="44"/>
        <end position="53"/>
    </location>
</feature>
<evidence type="ECO:0000256" key="1">
    <source>
        <dbReference type="SAM" id="MobiDB-lite"/>
    </source>
</evidence>
<protein>
    <submittedName>
        <fullName evidence="2">Uncharacterized protein</fullName>
    </submittedName>
</protein>
<dbReference type="Proteomes" id="UP001292094">
    <property type="component" value="Unassembled WGS sequence"/>
</dbReference>
<comment type="caution">
    <text evidence="2">The sequence shown here is derived from an EMBL/GenBank/DDBJ whole genome shotgun (WGS) entry which is preliminary data.</text>
</comment>
<dbReference type="EMBL" id="JAWZYT010003005">
    <property type="protein sequence ID" value="KAK4300691.1"/>
    <property type="molecule type" value="Genomic_DNA"/>
</dbReference>
<proteinExistence type="predicted"/>
<accession>A0AAE1P3V6</accession>
<keyword evidence="3" id="KW-1185">Reference proteome</keyword>